<keyword evidence="3" id="KW-1185">Reference proteome</keyword>
<evidence type="ECO:0000313" key="2">
    <source>
        <dbReference type="EMBL" id="KAF8796705.1"/>
    </source>
</evidence>
<reference evidence="2" key="2">
    <citation type="submission" date="2020-06" db="EMBL/GenBank/DDBJ databases">
        <authorList>
            <person name="Sheffer M."/>
        </authorList>
    </citation>
    <scope>NUCLEOTIDE SEQUENCE</scope>
</reference>
<sequence>MSQNSRDSSHIGVWNPADDPNRQHRWTHFIIPTMPKPIRGKYRNHPNAYFGMFVYQSPNKELYFFSYNVAFALGYDEPREAIEKLVPSSDKKRISYASGIFLNKEGVYNLISKTNGLNENEFKSWFDDYINKCENRTTIDVFDNCPI</sequence>
<dbReference type="Pfam" id="PF02498">
    <property type="entry name" value="Bro-N"/>
    <property type="match status" value="1"/>
</dbReference>
<dbReference type="PROSITE" id="PS51750">
    <property type="entry name" value="BRO_N"/>
    <property type="match status" value="1"/>
</dbReference>
<evidence type="ECO:0000313" key="3">
    <source>
        <dbReference type="Proteomes" id="UP000807504"/>
    </source>
</evidence>
<evidence type="ECO:0000259" key="1">
    <source>
        <dbReference type="PROSITE" id="PS51750"/>
    </source>
</evidence>
<name>A0A8T0G2I3_ARGBR</name>
<reference evidence="2" key="1">
    <citation type="journal article" date="2020" name="bioRxiv">
        <title>Chromosome-level reference genome of the European wasp spider Argiope bruennichi: a resource for studies on range expansion and evolutionary adaptation.</title>
        <authorList>
            <person name="Sheffer M.M."/>
            <person name="Hoppe A."/>
            <person name="Krehenwinkel H."/>
            <person name="Uhl G."/>
            <person name="Kuss A.W."/>
            <person name="Jensen L."/>
            <person name="Jensen C."/>
            <person name="Gillespie R.G."/>
            <person name="Hoff K.J."/>
            <person name="Prost S."/>
        </authorList>
    </citation>
    <scope>NUCLEOTIDE SEQUENCE</scope>
</reference>
<dbReference type="AlphaFoldDB" id="A0A8T0G2I3"/>
<dbReference type="EMBL" id="JABXBU010000001">
    <property type="protein sequence ID" value="KAF8796705.1"/>
    <property type="molecule type" value="Genomic_DNA"/>
</dbReference>
<dbReference type="InterPro" id="IPR003497">
    <property type="entry name" value="BRO_N_domain"/>
</dbReference>
<proteinExistence type="predicted"/>
<dbReference type="Proteomes" id="UP000807504">
    <property type="component" value="Unassembled WGS sequence"/>
</dbReference>
<organism evidence="2 3">
    <name type="scientific">Argiope bruennichi</name>
    <name type="common">Wasp spider</name>
    <name type="synonym">Aranea bruennichi</name>
    <dbReference type="NCBI Taxonomy" id="94029"/>
    <lineage>
        <taxon>Eukaryota</taxon>
        <taxon>Metazoa</taxon>
        <taxon>Ecdysozoa</taxon>
        <taxon>Arthropoda</taxon>
        <taxon>Chelicerata</taxon>
        <taxon>Arachnida</taxon>
        <taxon>Araneae</taxon>
        <taxon>Araneomorphae</taxon>
        <taxon>Entelegynae</taxon>
        <taxon>Araneoidea</taxon>
        <taxon>Araneidae</taxon>
        <taxon>Argiope</taxon>
    </lineage>
</organism>
<protein>
    <recommendedName>
        <fullName evidence="1">Bro-N domain-containing protein</fullName>
    </recommendedName>
</protein>
<gene>
    <name evidence="2" type="ORF">HNY73_001051</name>
</gene>
<accession>A0A8T0G2I3</accession>
<comment type="caution">
    <text evidence="2">The sequence shown here is derived from an EMBL/GenBank/DDBJ whole genome shotgun (WGS) entry which is preliminary data.</text>
</comment>
<feature type="domain" description="Bro-N" evidence="1">
    <location>
        <begin position="52"/>
        <end position="138"/>
    </location>
</feature>